<accession>A0A0P1B153</accession>
<dbReference type="EMBL" id="CCYD01002664">
    <property type="protein sequence ID" value="CEG47640.1"/>
    <property type="molecule type" value="Genomic_DNA"/>
</dbReference>
<evidence type="ECO:0000313" key="2">
    <source>
        <dbReference type="Proteomes" id="UP000054928"/>
    </source>
</evidence>
<name>A0A0P1B153_PLAHL</name>
<keyword evidence="2" id="KW-1185">Reference proteome</keyword>
<proteinExistence type="predicted"/>
<dbReference type="Proteomes" id="UP000054928">
    <property type="component" value="Unassembled WGS sequence"/>
</dbReference>
<dbReference type="AlphaFoldDB" id="A0A0P1B153"/>
<dbReference type="GeneID" id="36399843"/>
<protein>
    <submittedName>
        <fullName evidence="1">Uncharacterized protein</fullName>
    </submittedName>
</protein>
<reference evidence="2" key="1">
    <citation type="submission" date="2014-09" db="EMBL/GenBank/DDBJ databases">
        <authorList>
            <person name="Sharma Rahul"/>
            <person name="Thines Marco"/>
        </authorList>
    </citation>
    <scope>NUCLEOTIDE SEQUENCE [LARGE SCALE GENOMIC DNA]</scope>
</reference>
<organism evidence="1 2">
    <name type="scientific">Plasmopara halstedii</name>
    <name type="common">Downy mildew of sunflower</name>
    <dbReference type="NCBI Taxonomy" id="4781"/>
    <lineage>
        <taxon>Eukaryota</taxon>
        <taxon>Sar</taxon>
        <taxon>Stramenopiles</taxon>
        <taxon>Oomycota</taxon>
        <taxon>Peronosporomycetes</taxon>
        <taxon>Peronosporales</taxon>
        <taxon>Peronosporaceae</taxon>
        <taxon>Plasmopara</taxon>
    </lineage>
</organism>
<evidence type="ECO:0000313" key="1">
    <source>
        <dbReference type="EMBL" id="CEG47640.1"/>
    </source>
</evidence>
<dbReference type="OrthoDB" id="411615at2759"/>
<sequence length="68" mass="8621">MDMRPPKRSWINDDDDMRRKQWRVQNHWEQAIQNEIDSLVRNNTWDVVDLKIWYENYWIKVGKENETW</sequence>
<dbReference type="RefSeq" id="XP_024584009.1">
    <property type="nucleotide sequence ID" value="XM_024718629.1"/>
</dbReference>